<evidence type="ECO:0000313" key="6">
    <source>
        <dbReference type="EMBL" id="GAA2205950.1"/>
    </source>
</evidence>
<dbReference type="Pfam" id="PF25872">
    <property type="entry name" value="HTH_77"/>
    <property type="match status" value="1"/>
</dbReference>
<organism evidence="6 7">
    <name type="scientific">Nonomuraea monospora</name>
    <dbReference type="NCBI Taxonomy" id="568818"/>
    <lineage>
        <taxon>Bacteria</taxon>
        <taxon>Bacillati</taxon>
        <taxon>Actinomycetota</taxon>
        <taxon>Actinomycetes</taxon>
        <taxon>Streptosporangiales</taxon>
        <taxon>Streptosporangiaceae</taxon>
        <taxon>Nonomuraea</taxon>
    </lineage>
</organism>
<feature type="compositionally biased region" description="Gly residues" evidence="4">
    <location>
        <begin position="373"/>
        <end position="388"/>
    </location>
</feature>
<dbReference type="InterPro" id="IPR036388">
    <property type="entry name" value="WH-like_DNA-bd_sf"/>
</dbReference>
<dbReference type="InterPro" id="IPR016032">
    <property type="entry name" value="Sig_transdc_resp-reg_C-effctor"/>
</dbReference>
<feature type="region of interest" description="Disordered" evidence="4">
    <location>
        <begin position="373"/>
        <end position="438"/>
    </location>
</feature>
<evidence type="ECO:0000256" key="4">
    <source>
        <dbReference type="SAM" id="MobiDB-lite"/>
    </source>
</evidence>
<dbReference type="PROSITE" id="PS51755">
    <property type="entry name" value="OMPR_PHOB"/>
    <property type="match status" value="1"/>
</dbReference>
<name>A0ABN3C9M0_9ACTN</name>
<protein>
    <recommendedName>
        <fullName evidence="5">OmpR/PhoB-type domain-containing protein</fullName>
    </recommendedName>
</protein>
<feature type="DNA-binding region" description="OmpR/PhoB-type" evidence="3">
    <location>
        <begin position="1"/>
        <end position="99"/>
    </location>
</feature>
<accession>A0ABN3C9M0</accession>
<dbReference type="PANTHER" id="PTHR47691:SF3">
    <property type="entry name" value="HTH-TYPE TRANSCRIPTIONAL REGULATOR RV0890C-RELATED"/>
    <property type="match status" value="1"/>
</dbReference>
<keyword evidence="2 3" id="KW-0238">DNA-binding</keyword>
<dbReference type="Pfam" id="PF03704">
    <property type="entry name" value="BTAD"/>
    <property type="match status" value="1"/>
</dbReference>
<dbReference type="SUPFAM" id="SSF52540">
    <property type="entry name" value="P-loop containing nucleoside triphosphate hydrolases"/>
    <property type="match status" value="1"/>
</dbReference>
<dbReference type="Pfam" id="PF00486">
    <property type="entry name" value="Trans_reg_C"/>
    <property type="match status" value="1"/>
</dbReference>
<dbReference type="InterPro" id="IPR058852">
    <property type="entry name" value="HTH_77"/>
</dbReference>
<dbReference type="Proteomes" id="UP001499843">
    <property type="component" value="Unassembled WGS sequence"/>
</dbReference>
<reference evidence="6 7" key="1">
    <citation type="journal article" date="2019" name="Int. J. Syst. Evol. Microbiol.">
        <title>The Global Catalogue of Microorganisms (GCM) 10K type strain sequencing project: providing services to taxonomists for standard genome sequencing and annotation.</title>
        <authorList>
            <consortium name="The Broad Institute Genomics Platform"/>
            <consortium name="The Broad Institute Genome Sequencing Center for Infectious Disease"/>
            <person name="Wu L."/>
            <person name="Ma J."/>
        </authorList>
    </citation>
    <scope>NUCLEOTIDE SEQUENCE [LARGE SCALE GENOMIC DNA]</scope>
    <source>
        <strain evidence="6 7">JCM 16114</strain>
    </source>
</reference>
<feature type="compositionally biased region" description="Gly residues" evidence="4">
    <location>
        <begin position="422"/>
        <end position="438"/>
    </location>
</feature>
<dbReference type="InterPro" id="IPR027417">
    <property type="entry name" value="P-loop_NTPase"/>
</dbReference>
<evidence type="ECO:0000259" key="5">
    <source>
        <dbReference type="PROSITE" id="PS51755"/>
    </source>
</evidence>
<evidence type="ECO:0000256" key="1">
    <source>
        <dbReference type="ARBA" id="ARBA00005820"/>
    </source>
</evidence>
<dbReference type="SMART" id="SM00862">
    <property type="entry name" value="Trans_reg_C"/>
    <property type="match status" value="1"/>
</dbReference>
<evidence type="ECO:0000313" key="7">
    <source>
        <dbReference type="Proteomes" id="UP001499843"/>
    </source>
</evidence>
<feature type="domain" description="OmpR/PhoB-type" evidence="5">
    <location>
        <begin position="1"/>
        <end position="99"/>
    </location>
</feature>
<comment type="similarity">
    <text evidence="1">Belongs to the AfsR/DnrI/RedD regulatory family.</text>
</comment>
<dbReference type="SMART" id="SM01043">
    <property type="entry name" value="BTAD"/>
    <property type="match status" value="1"/>
</dbReference>
<gene>
    <name evidence="6" type="ORF">GCM10009850_014080</name>
</gene>
<dbReference type="PANTHER" id="PTHR47691">
    <property type="entry name" value="REGULATOR-RELATED"/>
    <property type="match status" value="1"/>
</dbReference>
<keyword evidence="7" id="KW-1185">Reference proteome</keyword>
<sequence>MTGMRFGVLGPLAVWTDAGETVTVPGLKVRALLVDLLVHEGHPVSVDRLVDDLWGEEPPANPAGALQVRVSQLRKAFEDAEPGGKNLVVSRAPGYLLRADDGAVDAVRFAGLLARAEATDSPRTKAGLLADALALWRGPAYADFADEEYTRSAIHRLEEQRLSALEQHAEARLELGEHGLLVGELGDLVNRHPLRERLRAVHMRALYRAGRQSEALASFGELRERLADELGLDPGPDLVALHQAILGQDPALSVPADRPVTNLPAAVSKLIGRDEALGEVCGLVEEERLVTLTGSGGVGKTRLALEAANRLLDTFADGAWLVALDQGPRSPAEAVMAALDIREETGVPTAPDDTASGTAAGAGAGAGAGVNGGGGQAGAADWSGGGGQARPERAAGTVAPGSTGGPSVMPGSSGGSSVAPGSSGGPGVAPGRAGGPGASGWADGADAGLAARLAAVLRARRMLLVLDNCEHVVEQVAELAEVLLRACPGLRILATSREPLAVAGEVLWSVPPLDVPTGADLAVMARSDAVRLFVTRAAASARGFRLEAGNAQAVAQLCRRLDGIPLALELAATRVRALGVQGVVARLDDRFRLLASGQRGAPARQQTLTAVIDWSWDLLSDEERVVLRRLAVHVDGCTLEAAESVCGNAETLDVLDLLARLVDRSLVVVVDAPAGVRYRLLESVSEYCRARVSDAGELDAVRHAHLNHYLDLALRAEPGLYGPEQRDWLLRLDAEAANMRAALDTAAARGDARGAARLVNALAWYWFLRGRLAEGRRAMAQALAVPPHADDPTPAAGSRAYDPAPAVGGRAYDPAAVEGRADDPEQARTGRGEDAARARAGRGDDPAPAVGGRAYGPAAVEGRADDPARARAGGGEDAVRARAAAWEVGFALCLGEQPDWRPVLDAIEDEGERARARLFVGLQVDDMPAGQEQTELALATFRENGDRWGIATALTRQAMDAFTLRDQEAIERIAGESARLFTELGDKWGLLRATEWLASLAQMRRDADQANRLFGEGLRMAEDLGLWPEVATHTAWLGWVALENAQFDRAIELCGSALKQSEAQGYSKGSTMAEMGVAYAARRSGRLELAERHLLHLLEPLSRDPDGDPALHLPDTLIELGWLTELRGDLAGAMALHAEAMAFGWRIGDPRTTVGAVEGAAAAAGPTEKSALLLGLAAATRESYQLPPNAAELEDIERATVRTREALGEQAFAAAFARGGTYKLDDAQGLL</sequence>
<dbReference type="SUPFAM" id="SSF46894">
    <property type="entry name" value="C-terminal effector domain of the bipartite response regulators"/>
    <property type="match status" value="1"/>
</dbReference>
<dbReference type="EMBL" id="BAAAQX010000003">
    <property type="protein sequence ID" value="GAA2205950.1"/>
    <property type="molecule type" value="Genomic_DNA"/>
</dbReference>
<evidence type="ECO:0000256" key="2">
    <source>
        <dbReference type="ARBA" id="ARBA00023125"/>
    </source>
</evidence>
<dbReference type="InterPro" id="IPR005158">
    <property type="entry name" value="BTAD"/>
</dbReference>
<dbReference type="SUPFAM" id="SSF48452">
    <property type="entry name" value="TPR-like"/>
    <property type="match status" value="2"/>
</dbReference>
<dbReference type="InterPro" id="IPR001867">
    <property type="entry name" value="OmpR/PhoB-type_DNA-bd"/>
</dbReference>
<feature type="compositionally biased region" description="Low complexity" evidence="4">
    <location>
        <begin position="405"/>
        <end position="421"/>
    </location>
</feature>
<dbReference type="InterPro" id="IPR011990">
    <property type="entry name" value="TPR-like_helical_dom_sf"/>
</dbReference>
<dbReference type="CDD" id="cd15831">
    <property type="entry name" value="BTAD"/>
    <property type="match status" value="1"/>
</dbReference>
<comment type="caution">
    <text evidence="6">The sequence shown here is derived from an EMBL/GenBank/DDBJ whole genome shotgun (WGS) entry which is preliminary data.</text>
</comment>
<dbReference type="Gene3D" id="1.10.10.10">
    <property type="entry name" value="Winged helix-like DNA-binding domain superfamily/Winged helix DNA-binding domain"/>
    <property type="match status" value="1"/>
</dbReference>
<evidence type="ECO:0000256" key="3">
    <source>
        <dbReference type="PROSITE-ProRule" id="PRU01091"/>
    </source>
</evidence>
<proteinExistence type="inferred from homology"/>
<dbReference type="Gene3D" id="1.25.40.10">
    <property type="entry name" value="Tetratricopeptide repeat domain"/>
    <property type="match status" value="2"/>
</dbReference>
<feature type="compositionally biased region" description="Basic and acidic residues" evidence="4">
    <location>
        <begin position="819"/>
        <end position="845"/>
    </location>
</feature>
<feature type="region of interest" description="Disordered" evidence="4">
    <location>
        <begin position="786"/>
        <end position="872"/>
    </location>
</feature>